<sequence>MSTDFFCTSAVSRSRHRVSREPACDIRLSARRHFGENCPACNLFRVPGQMLDAEEQDQDWQGWMVKPPFSSSATPEKSFIQPKYLFSTRKGSSCSASPSVLAPEKVPPVLTWLCSQHLKGSSVLIPSVSEHLKGSSWFHLPSVSAPEGFLLF</sequence>
<dbReference type="Proteomes" id="UP000499080">
    <property type="component" value="Unassembled WGS sequence"/>
</dbReference>
<evidence type="ECO:0000313" key="1">
    <source>
        <dbReference type="EMBL" id="GBN14822.1"/>
    </source>
</evidence>
<organism evidence="1 2">
    <name type="scientific">Araneus ventricosus</name>
    <name type="common">Orbweaver spider</name>
    <name type="synonym">Epeira ventricosa</name>
    <dbReference type="NCBI Taxonomy" id="182803"/>
    <lineage>
        <taxon>Eukaryota</taxon>
        <taxon>Metazoa</taxon>
        <taxon>Ecdysozoa</taxon>
        <taxon>Arthropoda</taxon>
        <taxon>Chelicerata</taxon>
        <taxon>Arachnida</taxon>
        <taxon>Araneae</taxon>
        <taxon>Araneomorphae</taxon>
        <taxon>Entelegynae</taxon>
        <taxon>Araneoidea</taxon>
        <taxon>Araneidae</taxon>
        <taxon>Araneus</taxon>
    </lineage>
</organism>
<evidence type="ECO:0000313" key="2">
    <source>
        <dbReference type="Proteomes" id="UP000499080"/>
    </source>
</evidence>
<accession>A0A4Y2LJP6</accession>
<dbReference type="EMBL" id="BGPR01119116">
    <property type="protein sequence ID" value="GBN14822.1"/>
    <property type="molecule type" value="Genomic_DNA"/>
</dbReference>
<dbReference type="AlphaFoldDB" id="A0A4Y2LJP6"/>
<keyword evidence="2" id="KW-1185">Reference proteome</keyword>
<gene>
    <name evidence="1" type="ORF">AVEN_145995_1</name>
</gene>
<comment type="caution">
    <text evidence="1">The sequence shown here is derived from an EMBL/GenBank/DDBJ whole genome shotgun (WGS) entry which is preliminary data.</text>
</comment>
<reference evidence="1 2" key="1">
    <citation type="journal article" date="2019" name="Sci. Rep.">
        <title>Orb-weaving spider Araneus ventricosus genome elucidates the spidroin gene catalogue.</title>
        <authorList>
            <person name="Kono N."/>
            <person name="Nakamura H."/>
            <person name="Ohtoshi R."/>
            <person name="Moran D.A.P."/>
            <person name="Shinohara A."/>
            <person name="Yoshida Y."/>
            <person name="Fujiwara M."/>
            <person name="Mori M."/>
            <person name="Tomita M."/>
            <person name="Arakawa K."/>
        </authorList>
    </citation>
    <scope>NUCLEOTIDE SEQUENCE [LARGE SCALE GENOMIC DNA]</scope>
</reference>
<proteinExistence type="predicted"/>
<name>A0A4Y2LJP6_ARAVE</name>
<protein>
    <submittedName>
        <fullName evidence="1">Uncharacterized protein</fullName>
    </submittedName>
</protein>